<comment type="caution">
    <text evidence="1">The sequence shown here is derived from an EMBL/GenBank/DDBJ whole genome shotgun (WGS) entry which is preliminary data.</text>
</comment>
<evidence type="ECO:0000313" key="2">
    <source>
        <dbReference type="Proteomes" id="UP001487740"/>
    </source>
</evidence>
<name>A0AAW0TMZ7_SCYPA</name>
<organism evidence="1 2">
    <name type="scientific">Scylla paramamosain</name>
    <name type="common">Mud crab</name>
    <dbReference type="NCBI Taxonomy" id="85552"/>
    <lineage>
        <taxon>Eukaryota</taxon>
        <taxon>Metazoa</taxon>
        <taxon>Ecdysozoa</taxon>
        <taxon>Arthropoda</taxon>
        <taxon>Crustacea</taxon>
        <taxon>Multicrustacea</taxon>
        <taxon>Malacostraca</taxon>
        <taxon>Eumalacostraca</taxon>
        <taxon>Eucarida</taxon>
        <taxon>Decapoda</taxon>
        <taxon>Pleocyemata</taxon>
        <taxon>Brachyura</taxon>
        <taxon>Eubrachyura</taxon>
        <taxon>Portunoidea</taxon>
        <taxon>Portunidae</taxon>
        <taxon>Portuninae</taxon>
        <taxon>Scylla</taxon>
    </lineage>
</organism>
<accession>A0AAW0TMZ7</accession>
<dbReference type="AlphaFoldDB" id="A0AAW0TMZ7"/>
<protein>
    <submittedName>
        <fullName evidence="1">Uncharacterized protein</fullName>
    </submittedName>
</protein>
<evidence type="ECO:0000313" key="1">
    <source>
        <dbReference type="EMBL" id="KAK8388020.1"/>
    </source>
</evidence>
<dbReference type="Proteomes" id="UP001487740">
    <property type="component" value="Unassembled WGS sequence"/>
</dbReference>
<gene>
    <name evidence="1" type="ORF">O3P69_020124</name>
</gene>
<keyword evidence="2" id="KW-1185">Reference proteome</keyword>
<sequence>MGITRKVADILTFTLEPPRRSHEPEKEIRVRPQPGLALPSPHSLAFLSVMKSVPASQQPLLIPLPWPPLRLACPKTRHINFTIELQIPITDLYTAVSRCSWRGVGQWSRVKDPGDDSAHPRSPQWSAWCHRPGPYLCIVLGRSEGRVLEEGMRVERGKAAAGNAVAGLCGAMKVEGIDSILIEGQWDAGTCGSYWVLSGNSERVNLTGKGVTAMINVSLAIHCSRHCLVGVSNEAACESGERGGISSGRADPGDFNTPAVVTLWRGCAEVSWGQKKVKDVRASVAVRWLLGKADMVL</sequence>
<proteinExistence type="predicted"/>
<dbReference type="EMBL" id="JARAKH010000029">
    <property type="protein sequence ID" value="KAK8388020.1"/>
    <property type="molecule type" value="Genomic_DNA"/>
</dbReference>
<reference evidence="1 2" key="1">
    <citation type="submission" date="2023-03" db="EMBL/GenBank/DDBJ databases">
        <title>High-quality genome of Scylla paramamosain provides insights in environmental adaptation.</title>
        <authorList>
            <person name="Zhang L."/>
        </authorList>
    </citation>
    <scope>NUCLEOTIDE SEQUENCE [LARGE SCALE GENOMIC DNA]</scope>
    <source>
        <strain evidence="1">LZ_2023a</strain>
        <tissue evidence="1">Muscle</tissue>
    </source>
</reference>